<dbReference type="SMART" id="SM00823">
    <property type="entry name" value="PKS_PP"/>
    <property type="match status" value="2"/>
</dbReference>
<comment type="cofactor">
    <cofactor evidence="1">
        <name>pantetheine 4'-phosphate</name>
        <dbReference type="ChEBI" id="CHEBI:47942"/>
    </cofactor>
</comment>
<dbReference type="InterPro" id="IPR000873">
    <property type="entry name" value="AMP-dep_synth/lig_dom"/>
</dbReference>
<dbReference type="SUPFAM" id="SSF56801">
    <property type="entry name" value="Acetyl-CoA synthetase-like"/>
    <property type="match status" value="3"/>
</dbReference>
<dbReference type="FunFam" id="1.10.1200.10:FF:000005">
    <property type="entry name" value="Nonribosomal peptide synthetase 1"/>
    <property type="match status" value="2"/>
</dbReference>
<evidence type="ECO:0000256" key="3">
    <source>
        <dbReference type="ARBA" id="ARBA00022553"/>
    </source>
</evidence>
<dbReference type="GO" id="GO:0005737">
    <property type="term" value="C:cytoplasm"/>
    <property type="evidence" value="ECO:0007669"/>
    <property type="project" value="TreeGrafter"/>
</dbReference>
<dbReference type="NCBIfam" id="NF003417">
    <property type="entry name" value="PRK04813.1"/>
    <property type="match status" value="3"/>
</dbReference>
<organism evidence="5 6">
    <name type="scientific">Colwellia psychrerythraea</name>
    <name type="common">Vibrio psychroerythus</name>
    <dbReference type="NCBI Taxonomy" id="28229"/>
    <lineage>
        <taxon>Bacteria</taxon>
        <taxon>Pseudomonadati</taxon>
        <taxon>Pseudomonadota</taxon>
        <taxon>Gammaproteobacteria</taxon>
        <taxon>Alteromonadales</taxon>
        <taxon>Colwelliaceae</taxon>
        <taxon>Colwellia</taxon>
    </lineage>
</organism>
<dbReference type="Gene3D" id="3.40.50.12780">
    <property type="entry name" value="N-terminal domain of ligase-like"/>
    <property type="match status" value="2"/>
</dbReference>
<dbReference type="Pfam" id="PF00668">
    <property type="entry name" value="Condensation"/>
    <property type="match status" value="2"/>
</dbReference>
<dbReference type="PROSITE" id="PS50075">
    <property type="entry name" value="CARRIER"/>
    <property type="match status" value="2"/>
</dbReference>
<dbReference type="Gene3D" id="3.30.559.10">
    <property type="entry name" value="Chloramphenicol acetyltransferase-like domain"/>
    <property type="match status" value="2"/>
</dbReference>
<evidence type="ECO:0000256" key="2">
    <source>
        <dbReference type="ARBA" id="ARBA00022450"/>
    </source>
</evidence>
<dbReference type="Gene3D" id="3.30.559.30">
    <property type="entry name" value="Nonribosomal peptide synthetase, condensation domain"/>
    <property type="match status" value="2"/>
</dbReference>
<dbReference type="Pfam" id="PF13193">
    <property type="entry name" value="AMP-binding_C"/>
    <property type="match status" value="1"/>
</dbReference>
<dbReference type="PANTHER" id="PTHR45527:SF1">
    <property type="entry name" value="FATTY ACID SYNTHASE"/>
    <property type="match status" value="1"/>
</dbReference>
<reference evidence="5 6" key="1">
    <citation type="submission" date="2014-08" db="EMBL/GenBank/DDBJ databases">
        <title>Genomic and Phenotypic Diversity of Colwellia psychrerythraea strains from Disparate Marine Basins.</title>
        <authorList>
            <person name="Techtmann S.M."/>
            <person name="Stelling S.C."/>
            <person name="Utturkar S.M."/>
            <person name="Alshibli N."/>
            <person name="Harris A."/>
            <person name="Brown S.D."/>
            <person name="Hazen T.C."/>
        </authorList>
    </citation>
    <scope>NUCLEOTIDE SEQUENCE [LARGE SCALE GENOMIC DNA]</scope>
    <source>
        <strain evidence="5 6">GAB14E</strain>
    </source>
</reference>
<dbReference type="InterPro" id="IPR025110">
    <property type="entry name" value="AMP-bd_C"/>
</dbReference>
<protein>
    <submittedName>
        <fullName evidence="5">Amino acid adenylation domain protein</fullName>
        <ecNumber evidence="5">5.1.1.3</ecNumber>
    </submittedName>
</protein>
<dbReference type="Gene3D" id="3.40.50.980">
    <property type="match status" value="2"/>
</dbReference>
<dbReference type="GO" id="GO:0043041">
    <property type="term" value="P:amino acid activation for nonribosomal peptide biosynthetic process"/>
    <property type="evidence" value="ECO:0007669"/>
    <property type="project" value="TreeGrafter"/>
</dbReference>
<dbReference type="InterPro" id="IPR042099">
    <property type="entry name" value="ANL_N_sf"/>
</dbReference>
<dbReference type="FunFam" id="3.40.50.12780:FF:000012">
    <property type="entry name" value="Non-ribosomal peptide synthetase"/>
    <property type="match status" value="1"/>
</dbReference>
<dbReference type="SUPFAM" id="SSF47336">
    <property type="entry name" value="ACP-like"/>
    <property type="match status" value="2"/>
</dbReference>
<accession>A0A099L2W6</accession>
<dbReference type="EC" id="5.1.1.3" evidence="5"/>
<dbReference type="GO" id="GO:0031177">
    <property type="term" value="F:phosphopantetheine binding"/>
    <property type="evidence" value="ECO:0007669"/>
    <property type="project" value="InterPro"/>
</dbReference>
<dbReference type="InterPro" id="IPR001242">
    <property type="entry name" value="Condensation_dom"/>
</dbReference>
<dbReference type="InterPro" id="IPR045851">
    <property type="entry name" value="AMP-bd_C_sf"/>
</dbReference>
<name>A0A099L2W6_COLPS</name>
<dbReference type="InterPro" id="IPR010071">
    <property type="entry name" value="AA_adenyl_dom"/>
</dbReference>
<dbReference type="FunFam" id="2.30.38.10:FF:000001">
    <property type="entry name" value="Non-ribosomal peptide synthetase PvdI"/>
    <property type="match status" value="1"/>
</dbReference>
<evidence type="ECO:0000256" key="1">
    <source>
        <dbReference type="ARBA" id="ARBA00001957"/>
    </source>
</evidence>
<dbReference type="PROSITE" id="PS00012">
    <property type="entry name" value="PHOSPHOPANTETHEINE"/>
    <property type="match status" value="1"/>
</dbReference>
<dbReference type="SUPFAM" id="SSF52777">
    <property type="entry name" value="CoA-dependent acyltransferases"/>
    <property type="match status" value="4"/>
</dbReference>
<sequence length="2441" mass="272579">MIYTSGSTGQPKGVAIRHSNTNAMLHWANSTFAPDELSKVLASTSLNFDLSVFELFVPLCFGYQCILVKDAFTLIEQRIEPSLINTVPSAIKVLLENKSISDSVKLINLAGEPLSTEIVNEILNNTDCTKVYNLYGPSEDTTYSTSMAFTSAINNKPGIGRVIANSQAFVLTQGLELAPFGVAGELYLSGAGVAKGYLNKPELTAERFIDNPYYDEANHNSSKSLYKTGDLVRYLPDGNLEYINRIDDQVKIRGFRIELGEIESHINKQAEVDSVLVLAKELMVGEKQLVAYVKRTAVIQTTPTANEVKEEDSTVLTDGAFITSLKEAIANDLPNYMVPSLFVIVPEWPLMPNGKINRSGLPEPDGSCLLCEYVAAESVTERSLVAIWSTLLKLDEDKISITADFFDLGGHSLLATRLALQVRSELRQELAIKVIFESPTISELAQRIDIGFDTKLVETVTSVKRLEGEPVIASFAQQRLWFLDQLQGGSAEYHMPLALLVEGDLKFDAAEQAIVHIIQRHESLRTVFKEHDKKIMQVISSTFEFTLKRYDLTPLDERDQQERVKELIKENSTKPFNLSKDLIIRSSYIHLEHQDTANSVQKGILLFNIHHIAFDGWSMNILLDEFTAYYQSIIRGELEVLSPLAIQYADYAYAQNKRLQGDFLDSQLSYWENVLTDAPSCHNLPLDRPRTHASHKSGTVSGHLSKELTLKIAERVKEASCTLFMLMQSALAVHIGRLSYETDVVLGAPTSGRNQREIEPLIGLFTHTQIFRTTFSDNPSFKLLLARTKQEYFVAQEYNEVPLESIVERISPARNLYHTPIFQVLINLNNNEVSDSQIDGVQFSPIKEQNGITNKYDLTLYIKEEKGKENISLSWVYDASLFDQATIEMFAQEFEYFVMQIIQNPKVPVLNHSWENIVSRSTIKQPDNKSDIKSLASLFEAQVQASPEDIALSVNNQELSFDDLNRQANKLAHLLSSQYQVSIGSRVAIATKRNSQHIIAVLALIKLGACYIPLSEELPQVRLQYMIENSQSSLVLTDAEFLASHNWLKNINGEETISHEITSSYLTRIVLDCKQSIQLIDEQPDVNPKTCELPEKALANIIYTSGSTGKPKGVMGSYEATFNRIAWMLAELPFDEGESVIHITDLASIVAIWEMLVPLCGGARLLFCSRELLRQTDKFSALLNDENITRLKSTPSLMNALMETNFKSYFGQSLRHWFVGGELLVMSDVKKVLIQLPELSLYNLYGSTEVMSDVLWAKVTLEDTGAYAPAGYPISGADVVVTDFNGQQVPDGVIGELVAYGVGVANGYVDANVDSQHNFIQTTQGCGFRTGDIGWVGKDNQINCIGRIDEQIKIRGYRVELGEIASQILLYQGVNSCSVITLNDALEQKRIVAYVVVEEDVHDDEKLVDELKITLQKNLPSYMVPSAFVVIDKLPLMENGKLDKKALPEPDGRFLTGEYVAAETATEKTLVAIWSSLLKLEVDEISTTANFFTLGGHSLLVMRLVSEIRKQLQCELSVKAVFESPSIQALSVCVTNASDTVLRRTINPRTQENKEGVLSFAQQRLWFIDKFNHGSAEYNMPAAFDVVGAFDVKAVEQAISLIITRHAVLRTVYIENDEETSQYIQDSFNFTVQQHDLTFLCDAEKQARLATLIECDIKTPFNLGQDLMIRVSFILRDKGDNKDDCEQQATLLFNMHHIASDGWSMKLLISEFATQYQAIITGQPALLLPLEVQYADYAHWQREWLQGEEFDSQLSYWDKQLADLPSIHSLSLDETRPEEKQYAGARVSGQLSGDIARSLQHIAKAHQLTPFMLLHAALALVLARHSNSDDIVIGTPVANRLQAEIEPLIGFFVNNLVLRLDTNHQSLSDYLAHVREVHLDAQSNQDVPFERLVEQLNIPRSSAYTPVFQIMLTTDTDYGLGENKERQELTLPGLTLSPLPAEHITAKFDLDIRISLNESGVNLEWIFDKAIFNEAHIAQFNDHLSRLLTGLATVSETELVGPLQIKKLPMLSTLELDYSLNTLNDTEQDYPTDKCLHELFEAQAVANPNNIAVVFEDEQLTYQELNQQANKVAHYLAEHHDVTPNTLVGICVERSLQMVVGLLGILKAGGAYVPLDPSYPTARLQHIINDTGINYLLDQSGLHTRLELSDKVKLISINDTRFTDVFIDYPVTNRQLADKQPLSSLAYVIHTSGSTGTPKGVMIEQGAFVNFLQAMLFQLGPNFNHDLKLLAVTTMAFDIAGLEIWGPLFVGGQVVLASKDDVIDPSKLSHLLNVHDINFMQATPAGWRSLLDDDWAGKKDLVALSGGELLPDKLAKSLMRNCAQLWNCYGPTEATVWSLVRRIDCDNTRGNIANLAGPLSNYSHYVLDSTQEVVPQGVIGELYIGGTSLARGYLNNPDLTKEKFIADPFASRKDARLYRTGDLVRLVSDGQLEFVGRTDTQ</sequence>
<comment type="caution">
    <text evidence="5">The sequence shown here is derived from an EMBL/GenBank/DDBJ whole genome shotgun (WGS) entry which is preliminary data.</text>
</comment>
<dbReference type="NCBIfam" id="TIGR01733">
    <property type="entry name" value="AA-adenyl-dom"/>
    <property type="match status" value="1"/>
</dbReference>
<dbReference type="InterPro" id="IPR020806">
    <property type="entry name" value="PKS_PP-bd"/>
</dbReference>
<dbReference type="CDD" id="cd19531">
    <property type="entry name" value="LCL_NRPS-like"/>
    <property type="match status" value="2"/>
</dbReference>
<evidence type="ECO:0000313" key="6">
    <source>
        <dbReference type="Proteomes" id="UP000029868"/>
    </source>
</evidence>
<dbReference type="Gene3D" id="2.30.38.10">
    <property type="entry name" value="Luciferase, Domain 3"/>
    <property type="match status" value="1"/>
</dbReference>
<dbReference type="Pfam" id="PF00501">
    <property type="entry name" value="AMP-binding"/>
    <property type="match status" value="3"/>
</dbReference>
<dbReference type="Pfam" id="PF00550">
    <property type="entry name" value="PP-binding"/>
    <property type="match status" value="2"/>
</dbReference>
<evidence type="ECO:0000313" key="5">
    <source>
        <dbReference type="EMBL" id="KGJ96482.1"/>
    </source>
</evidence>
<dbReference type="PROSITE" id="PS00455">
    <property type="entry name" value="AMP_BINDING"/>
    <property type="match status" value="3"/>
</dbReference>
<keyword evidence="3" id="KW-0597">Phosphoprotein</keyword>
<dbReference type="GO" id="GO:0008881">
    <property type="term" value="F:glutamate racemase activity"/>
    <property type="evidence" value="ECO:0007669"/>
    <property type="project" value="UniProtKB-EC"/>
</dbReference>
<dbReference type="InterPro" id="IPR023213">
    <property type="entry name" value="CAT-like_dom_sf"/>
</dbReference>
<evidence type="ECO:0000259" key="4">
    <source>
        <dbReference type="PROSITE" id="PS50075"/>
    </source>
</evidence>
<feature type="domain" description="Carrier" evidence="4">
    <location>
        <begin position="375"/>
        <end position="452"/>
    </location>
</feature>
<proteinExistence type="predicted"/>
<dbReference type="Proteomes" id="UP000029868">
    <property type="component" value="Unassembled WGS sequence"/>
</dbReference>
<dbReference type="CDD" id="cd05930">
    <property type="entry name" value="A_NRPS"/>
    <property type="match status" value="1"/>
</dbReference>
<dbReference type="FunFam" id="3.40.50.980:FF:000001">
    <property type="entry name" value="Non-ribosomal peptide synthetase"/>
    <property type="match status" value="1"/>
</dbReference>
<dbReference type="FunFam" id="3.30.300.30:FF:000015">
    <property type="entry name" value="Nonribosomal peptide synthase SidD"/>
    <property type="match status" value="2"/>
</dbReference>
<dbReference type="InterPro" id="IPR036736">
    <property type="entry name" value="ACP-like_sf"/>
</dbReference>
<dbReference type="InterPro" id="IPR020845">
    <property type="entry name" value="AMP-binding_CS"/>
</dbReference>
<dbReference type="InterPro" id="IPR006162">
    <property type="entry name" value="Ppantetheine_attach_site"/>
</dbReference>
<keyword evidence="5" id="KW-0413">Isomerase</keyword>
<dbReference type="Gene3D" id="3.30.300.30">
    <property type="match status" value="2"/>
</dbReference>
<dbReference type="InterPro" id="IPR009081">
    <property type="entry name" value="PP-bd_ACP"/>
</dbReference>
<dbReference type="Gene3D" id="1.10.1200.10">
    <property type="entry name" value="ACP-like"/>
    <property type="match status" value="2"/>
</dbReference>
<dbReference type="EMBL" id="JQEC01000010">
    <property type="protein sequence ID" value="KGJ96482.1"/>
    <property type="molecule type" value="Genomic_DNA"/>
</dbReference>
<keyword evidence="2" id="KW-0596">Phosphopantetheine</keyword>
<feature type="domain" description="Carrier" evidence="4">
    <location>
        <begin position="1461"/>
        <end position="1538"/>
    </location>
</feature>
<feature type="non-terminal residue" evidence="5">
    <location>
        <position position="2441"/>
    </location>
</feature>
<dbReference type="PANTHER" id="PTHR45527">
    <property type="entry name" value="NONRIBOSOMAL PEPTIDE SYNTHETASE"/>
    <property type="match status" value="1"/>
</dbReference>
<dbReference type="GO" id="GO:0044550">
    <property type="term" value="P:secondary metabolite biosynthetic process"/>
    <property type="evidence" value="ECO:0007669"/>
    <property type="project" value="TreeGrafter"/>
</dbReference>
<gene>
    <name evidence="5" type="ORF">GAB14E_1752</name>
</gene>